<evidence type="ECO:0000259" key="1">
    <source>
        <dbReference type="PROSITE" id="PS00125"/>
    </source>
</evidence>
<dbReference type="GO" id="GO:0110154">
    <property type="term" value="P:RNA decapping"/>
    <property type="evidence" value="ECO:0007669"/>
    <property type="project" value="TreeGrafter"/>
</dbReference>
<dbReference type="GO" id="GO:0005737">
    <property type="term" value="C:cytoplasm"/>
    <property type="evidence" value="ECO:0007669"/>
    <property type="project" value="TreeGrafter"/>
</dbReference>
<dbReference type="PROSITE" id="PS00125">
    <property type="entry name" value="SER_THR_PHOSPHATASE"/>
    <property type="match status" value="1"/>
</dbReference>
<dbReference type="GO" id="GO:0008803">
    <property type="term" value="F:bis(5'-nucleosyl)-tetraphosphatase (symmetrical) activity"/>
    <property type="evidence" value="ECO:0007669"/>
    <property type="project" value="TreeGrafter"/>
</dbReference>
<gene>
    <name evidence="3" type="ORF">C0197_04280</name>
    <name evidence="2" type="ORF">C0197_06050</name>
</gene>
<dbReference type="InterPro" id="IPR004843">
    <property type="entry name" value="Calcineurin-like_PHP"/>
</dbReference>
<dbReference type="EMBL" id="PNIE01000091">
    <property type="protein sequence ID" value="PMP61210.1"/>
    <property type="molecule type" value="Genomic_DNA"/>
</dbReference>
<protein>
    <submittedName>
        <fullName evidence="2">Serine/threonine protein phosphatase</fullName>
    </submittedName>
</protein>
<proteinExistence type="predicted"/>
<organism evidence="2 4">
    <name type="scientific">Caldimicrobium thiodismutans</name>
    <dbReference type="NCBI Taxonomy" id="1653476"/>
    <lineage>
        <taxon>Bacteria</taxon>
        <taxon>Pseudomonadati</taxon>
        <taxon>Thermodesulfobacteriota</taxon>
        <taxon>Thermodesulfobacteria</taxon>
        <taxon>Thermodesulfobacteriales</taxon>
        <taxon>Thermodesulfobacteriaceae</taxon>
        <taxon>Caldimicrobium</taxon>
    </lineage>
</organism>
<dbReference type="PANTHER" id="PTHR42850">
    <property type="entry name" value="METALLOPHOSPHOESTERASE"/>
    <property type="match status" value="1"/>
</dbReference>
<evidence type="ECO:0000313" key="2">
    <source>
        <dbReference type="EMBL" id="PMP61210.1"/>
    </source>
</evidence>
<dbReference type="Proteomes" id="UP000235731">
    <property type="component" value="Unassembled WGS sequence"/>
</dbReference>
<dbReference type="InterPro" id="IPR006186">
    <property type="entry name" value="Ser/Thr-sp_prot-phosphatase"/>
</dbReference>
<evidence type="ECO:0000313" key="4">
    <source>
        <dbReference type="Proteomes" id="UP000235731"/>
    </source>
</evidence>
<dbReference type="SUPFAM" id="SSF56300">
    <property type="entry name" value="Metallo-dependent phosphatases"/>
    <property type="match status" value="1"/>
</dbReference>
<dbReference type="EMBL" id="PNIE01000059">
    <property type="protein sequence ID" value="PMP62604.1"/>
    <property type="molecule type" value="Genomic_DNA"/>
</dbReference>
<dbReference type="Gene3D" id="3.60.21.10">
    <property type="match status" value="1"/>
</dbReference>
<dbReference type="PANTHER" id="PTHR42850:SF4">
    <property type="entry name" value="ZINC-DEPENDENT ENDOPOLYPHOSPHATASE"/>
    <property type="match status" value="1"/>
</dbReference>
<dbReference type="Pfam" id="PF00149">
    <property type="entry name" value="Metallophos"/>
    <property type="match status" value="1"/>
</dbReference>
<accession>A0A2N7PI88</accession>
<dbReference type="CDD" id="cd00144">
    <property type="entry name" value="MPP_PPP_family"/>
    <property type="match status" value="1"/>
</dbReference>
<dbReference type="InterPro" id="IPR029052">
    <property type="entry name" value="Metallo-depent_PP-like"/>
</dbReference>
<feature type="domain" description="Serine/threonine specific protein phosphatases" evidence="1">
    <location>
        <begin position="80"/>
        <end position="85"/>
    </location>
</feature>
<comment type="caution">
    <text evidence="2">The sequence shown here is derived from an EMBL/GenBank/DDBJ whole genome shotgun (WGS) entry which is preliminary data.</text>
</comment>
<dbReference type="AlphaFoldDB" id="A0A2N7PI88"/>
<sequence length="226" mass="26243">MGLKGLTIEGLDSGTKLFAVGDIHGCLLALEALLEKLPIRWGKDFLIFLGDYIDRGPDSRRVLELIMELKEKYPDRVYPLKGNHEWMFERFLLGLDVEIFLYNGGSETLKNYFEEGKLNIPEEHKNFIKNLPLFLEVGSYFFVHAGVNPQRTLEEQTEEDFLWIRQKFYLYEGKYPKKIIFGHTPFPEVLHLEDRIGIDTGCVYGGKLTAIELPEEKFYQIECRGV</sequence>
<dbReference type="InterPro" id="IPR050126">
    <property type="entry name" value="Ap4A_hydrolase"/>
</dbReference>
<reference evidence="2 4" key="1">
    <citation type="submission" date="2018-01" db="EMBL/GenBank/DDBJ databases">
        <title>Metagenomic assembled genomes from two thermal pools in the Uzon Caldera, Kamchatka, Russia.</title>
        <authorList>
            <person name="Wilkins L."/>
            <person name="Ettinger C."/>
        </authorList>
    </citation>
    <scope>NUCLEOTIDE SEQUENCE [LARGE SCALE GENOMIC DNA]</scope>
    <source>
        <strain evidence="2">ZAV-15</strain>
    </source>
</reference>
<evidence type="ECO:0000313" key="3">
    <source>
        <dbReference type="EMBL" id="PMP62604.1"/>
    </source>
</evidence>
<dbReference type="GO" id="GO:0016791">
    <property type="term" value="F:phosphatase activity"/>
    <property type="evidence" value="ECO:0007669"/>
    <property type="project" value="TreeGrafter"/>
</dbReference>
<name>A0A2N7PI88_9BACT</name>